<proteinExistence type="predicted"/>
<evidence type="ECO:0000256" key="1">
    <source>
        <dbReference type="SAM" id="MobiDB-lite"/>
    </source>
</evidence>
<dbReference type="Pfam" id="PF20684">
    <property type="entry name" value="Fung_rhodopsin"/>
    <property type="match status" value="1"/>
</dbReference>
<sequence length="403" mass="43925">MSTEEAPPPIVFAPQPWDGPNNHGPLINVMTWFLVIVSFLTVSTRIATKWLVSKKANVDDAMISTSLLFSIGQVVAIGISVVNGVGKHIDGLSSYQVAVFQKAIYSANILWLASQMFSKLSVIMFIRVISPATFNAQATLGLILTTAVWGLTSIVSLVFQCHVPQVWNTIDNKCIDRDTFWAYTNSVNIIIDVVLIALPWAVVWNLQLSMQRKVVVVGCFATRAFTIGAVIFQMVVLNSTKNSPDASYDQWLVQIAMALAQTLAIVTACVPYLKPFMDGLESGMIRSDDLLRRTEAPGTKGGAYAYGQERKSPTMGSTIGKSVKRSTSRLSKISAPMRPTPHEMGPIKNATINTISVGRNPHDDHEWEASSDSSQTKIIKQTRSWGVVSSDATEVAGSETGSR</sequence>
<feature type="transmembrane region" description="Helical" evidence="2">
    <location>
        <begin position="214"/>
        <end position="236"/>
    </location>
</feature>
<evidence type="ECO:0000256" key="2">
    <source>
        <dbReference type="SAM" id="Phobius"/>
    </source>
</evidence>
<evidence type="ECO:0000259" key="3">
    <source>
        <dbReference type="Pfam" id="PF20684"/>
    </source>
</evidence>
<reference evidence="4" key="1">
    <citation type="journal article" date="2021" name="IMA Fungus">
        <title>Genomic characterization of three marine fungi, including Emericellopsis atlantica sp. nov. with signatures of a generalist lifestyle and marine biomass degradation.</title>
        <authorList>
            <person name="Hagestad O.C."/>
            <person name="Hou L."/>
            <person name="Andersen J.H."/>
            <person name="Hansen E.H."/>
            <person name="Altermark B."/>
            <person name="Li C."/>
            <person name="Kuhnert E."/>
            <person name="Cox R.J."/>
            <person name="Crous P.W."/>
            <person name="Spatafora J.W."/>
            <person name="Lail K."/>
            <person name="Amirebrahimi M."/>
            <person name="Lipzen A."/>
            <person name="Pangilinan J."/>
            <person name="Andreopoulos W."/>
            <person name="Hayes R.D."/>
            <person name="Ng V."/>
            <person name="Grigoriev I.V."/>
            <person name="Jackson S.A."/>
            <person name="Sutton T.D.S."/>
            <person name="Dobson A.D.W."/>
            <person name="Rama T."/>
        </authorList>
    </citation>
    <scope>NUCLEOTIDE SEQUENCE</scope>
    <source>
        <strain evidence="4">TRa018bII</strain>
    </source>
</reference>
<feature type="domain" description="Rhodopsin" evidence="3">
    <location>
        <begin position="45"/>
        <end position="277"/>
    </location>
</feature>
<evidence type="ECO:0000313" key="5">
    <source>
        <dbReference type="Proteomes" id="UP000824998"/>
    </source>
</evidence>
<gene>
    <name evidence="4" type="ORF">BJ875DRAFT_485081</name>
</gene>
<dbReference type="InterPro" id="IPR049326">
    <property type="entry name" value="Rhodopsin_dom_fungi"/>
</dbReference>
<feature type="transmembrane region" description="Helical" evidence="2">
    <location>
        <begin position="105"/>
        <end position="126"/>
    </location>
</feature>
<feature type="transmembrane region" description="Helical" evidence="2">
    <location>
        <begin position="26"/>
        <end position="47"/>
    </location>
</feature>
<name>A0A9P8C4T9_9HELO</name>
<feature type="region of interest" description="Disordered" evidence="1">
    <location>
        <begin position="301"/>
        <end position="347"/>
    </location>
</feature>
<dbReference type="Proteomes" id="UP000824998">
    <property type="component" value="Unassembled WGS sequence"/>
</dbReference>
<keyword evidence="2" id="KW-0472">Membrane</keyword>
<dbReference type="AlphaFoldDB" id="A0A9P8C4T9"/>
<dbReference type="OrthoDB" id="3918601at2759"/>
<dbReference type="EMBL" id="MU251498">
    <property type="protein sequence ID" value="KAG9233487.1"/>
    <property type="molecule type" value="Genomic_DNA"/>
</dbReference>
<protein>
    <recommendedName>
        <fullName evidence="3">Rhodopsin domain-containing protein</fullName>
    </recommendedName>
</protein>
<feature type="transmembrane region" description="Helical" evidence="2">
    <location>
        <begin position="67"/>
        <end position="85"/>
    </location>
</feature>
<keyword evidence="2" id="KW-1133">Transmembrane helix</keyword>
<keyword evidence="5" id="KW-1185">Reference proteome</keyword>
<accession>A0A9P8C4T9</accession>
<evidence type="ECO:0000313" key="4">
    <source>
        <dbReference type="EMBL" id="KAG9233487.1"/>
    </source>
</evidence>
<feature type="transmembrane region" description="Helical" evidence="2">
    <location>
        <begin position="138"/>
        <end position="160"/>
    </location>
</feature>
<dbReference type="PANTHER" id="PTHR38794">
    <property type="entry name" value="INTEGRAL MEMBRANE PROTEIN"/>
    <property type="match status" value="1"/>
</dbReference>
<comment type="caution">
    <text evidence="4">The sequence shown here is derived from an EMBL/GenBank/DDBJ whole genome shotgun (WGS) entry which is preliminary data.</text>
</comment>
<feature type="transmembrane region" description="Helical" evidence="2">
    <location>
        <begin position="180"/>
        <end position="202"/>
    </location>
</feature>
<keyword evidence="2" id="KW-0812">Transmembrane</keyword>
<dbReference type="PANTHER" id="PTHR38794:SF1">
    <property type="entry name" value="INTEGRAL MEMBRANE PROTEIN"/>
    <property type="match status" value="1"/>
</dbReference>
<feature type="transmembrane region" description="Helical" evidence="2">
    <location>
        <begin position="251"/>
        <end position="273"/>
    </location>
</feature>
<organism evidence="4 5">
    <name type="scientific">Amylocarpus encephaloides</name>
    <dbReference type="NCBI Taxonomy" id="45428"/>
    <lineage>
        <taxon>Eukaryota</taxon>
        <taxon>Fungi</taxon>
        <taxon>Dikarya</taxon>
        <taxon>Ascomycota</taxon>
        <taxon>Pezizomycotina</taxon>
        <taxon>Leotiomycetes</taxon>
        <taxon>Helotiales</taxon>
        <taxon>Helotiales incertae sedis</taxon>
        <taxon>Amylocarpus</taxon>
    </lineage>
</organism>